<dbReference type="PANTHER" id="PTHR22603">
    <property type="entry name" value="CHOLINE/ETHANOALAMINE KINASE"/>
    <property type="match status" value="1"/>
</dbReference>
<dbReference type="InterPro" id="IPR011009">
    <property type="entry name" value="Kinase-like_dom_sf"/>
</dbReference>
<dbReference type="AlphaFoldDB" id="A0A2T9Y8R0"/>
<sequence>MQKVLDSIPFYDYTIHDSSLFEDAKNISLNIFPSWKPEDLSLTQFTEGITNKRKEYGRKSEYIIDRQREIFNTLELSKVGLAQKIYCRFNNGIVYGYTEGTTVSPKEITQAPMINLIPKTLAKWHNSVIGGDKSPVLFVTLKKWLANIPDTYSDPKKDAFFKNNFSKHEISEQIAFIENQAIKTNSPVSFCHNDLLSGNILLAESKDSVSFIDFEYGAYNYRGYDIANHFCEYAGFECDYTRYPNREHQAKWLTLYLSELHSIDQAQVNKDELENLIYEISVFANASSLYWGIWSLIQANFSEIDFDYLSYAKLRFDHYYLLKSKTDFK</sequence>
<evidence type="ECO:0000256" key="2">
    <source>
        <dbReference type="ARBA" id="ARBA00038211"/>
    </source>
</evidence>
<comment type="caution">
    <text evidence="4">The sequence shown here is derived from an EMBL/GenBank/DDBJ whole genome shotgun (WGS) entry which is preliminary data.</text>
</comment>
<reference evidence="4 5" key="1">
    <citation type="journal article" date="2018" name="MBio">
        <title>Comparative Genomics Reveals the Core Gene Toolbox for the Fungus-Insect Symbiosis.</title>
        <authorList>
            <person name="Wang Y."/>
            <person name="Stata M."/>
            <person name="Wang W."/>
            <person name="Stajich J.E."/>
            <person name="White M.M."/>
            <person name="Moncalvo J.M."/>
        </authorList>
    </citation>
    <scope>NUCLEOTIDE SEQUENCE [LARGE SCALE GENOMIC DNA]</scope>
    <source>
        <strain evidence="4 5">SWE-8-4</strain>
    </source>
</reference>
<evidence type="ECO:0000256" key="3">
    <source>
        <dbReference type="ARBA" id="ARBA00038874"/>
    </source>
</evidence>
<dbReference type="OrthoDB" id="10267235at2759"/>
<dbReference type="Pfam" id="PF01633">
    <property type="entry name" value="Choline_kinase"/>
    <property type="match status" value="1"/>
</dbReference>
<dbReference type="SUPFAM" id="SSF56112">
    <property type="entry name" value="Protein kinase-like (PK-like)"/>
    <property type="match status" value="1"/>
</dbReference>
<dbReference type="CDD" id="cd05157">
    <property type="entry name" value="ETNK_euk"/>
    <property type="match status" value="1"/>
</dbReference>
<accession>A0A2T9Y8R0</accession>
<dbReference type="PANTHER" id="PTHR22603:SF66">
    <property type="entry name" value="ETHANOLAMINE KINASE"/>
    <property type="match status" value="1"/>
</dbReference>
<dbReference type="GO" id="GO:0004305">
    <property type="term" value="F:ethanolamine kinase activity"/>
    <property type="evidence" value="ECO:0007669"/>
    <property type="project" value="UniProtKB-EC"/>
</dbReference>
<dbReference type="GO" id="GO:0006646">
    <property type="term" value="P:phosphatidylethanolamine biosynthetic process"/>
    <property type="evidence" value="ECO:0007669"/>
    <property type="project" value="TreeGrafter"/>
</dbReference>
<gene>
    <name evidence="4" type="ORF">BB561_005732</name>
</gene>
<name>A0A2T9Y8R0_9FUNG</name>
<proteinExistence type="inferred from homology"/>
<evidence type="ECO:0000313" key="5">
    <source>
        <dbReference type="Proteomes" id="UP000245383"/>
    </source>
</evidence>
<dbReference type="STRING" id="133385.A0A2T9Y8R0"/>
<dbReference type="GO" id="GO:0005737">
    <property type="term" value="C:cytoplasm"/>
    <property type="evidence" value="ECO:0007669"/>
    <property type="project" value="TreeGrafter"/>
</dbReference>
<dbReference type="Proteomes" id="UP000245383">
    <property type="component" value="Unassembled WGS sequence"/>
</dbReference>
<comment type="pathway">
    <text evidence="1">Phospholipid metabolism; phosphatidylethanolamine biosynthesis; phosphatidylethanolamine from ethanolamine: step 1/3.</text>
</comment>
<comment type="similarity">
    <text evidence="2">Belongs to the choline/ethanolamine kinase family.</text>
</comment>
<dbReference type="EC" id="2.7.1.82" evidence="3"/>
<protein>
    <recommendedName>
        <fullName evidence="3">ethanolamine kinase</fullName>
        <ecNumber evidence="3">2.7.1.82</ecNumber>
    </recommendedName>
</protein>
<keyword evidence="5" id="KW-1185">Reference proteome</keyword>
<organism evidence="4 5">
    <name type="scientific">Smittium simulii</name>
    <dbReference type="NCBI Taxonomy" id="133385"/>
    <lineage>
        <taxon>Eukaryota</taxon>
        <taxon>Fungi</taxon>
        <taxon>Fungi incertae sedis</taxon>
        <taxon>Zoopagomycota</taxon>
        <taxon>Kickxellomycotina</taxon>
        <taxon>Harpellomycetes</taxon>
        <taxon>Harpellales</taxon>
        <taxon>Legeriomycetaceae</taxon>
        <taxon>Smittium</taxon>
    </lineage>
</organism>
<dbReference type="EMBL" id="MBFR01000365">
    <property type="protein sequence ID" value="PVU88719.1"/>
    <property type="molecule type" value="Genomic_DNA"/>
</dbReference>
<evidence type="ECO:0000313" key="4">
    <source>
        <dbReference type="EMBL" id="PVU88719.1"/>
    </source>
</evidence>
<evidence type="ECO:0000256" key="1">
    <source>
        <dbReference type="ARBA" id="ARBA00037883"/>
    </source>
</evidence>
<dbReference type="Gene3D" id="3.90.1200.10">
    <property type="match status" value="1"/>
</dbReference>